<evidence type="ECO:0000313" key="3">
    <source>
        <dbReference type="Proteomes" id="UP000032232"/>
    </source>
</evidence>
<comment type="caution">
    <text evidence="2">The sequence shown here is derived from an EMBL/GenBank/DDBJ whole genome shotgun (WGS) entry which is preliminary data.</text>
</comment>
<dbReference type="PATRIC" id="fig|935700.4.peg.3769"/>
<reference evidence="2 3" key="1">
    <citation type="submission" date="2015-02" db="EMBL/GenBank/DDBJ databases">
        <title>Genome Sequence of Jannaschia aquimarina DSM28248, a member of the Roseobacter clade.</title>
        <authorList>
            <person name="Voget S."/>
            <person name="Daniel R."/>
        </authorList>
    </citation>
    <scope>NUCLEOTIDE SEQUENCE [LARGE SCALE GENOMIC DNA]</scope>
    <source>
        <strain evidence="2 3">GSW-M26</strain>
    </source>
</reference>
<name>A0A0D1EFE4_9RHOB</name>
<accession>A0A0D1EFE4</accession>
<feature type="region of interest" description="Disordered" evidence="1">
    <location>
        <begin position="19"/>
        <end position="47"/>
    </location>
</feature>
<protein>
    <recommendedName>
        <fullName evidence="4">Lipoprotein</fullName>
    </recommendedName>
</protein>
<sequence length="47" mass="4552">MKRIALVAALLVAACAPTSGQRVPDGGIGGTGASPPLVCPDDGSCEE</sequence>
<dbReference type="PROSITE" id="PS51257">
    <property type="entry name" value="PROKAR_LIPOPROTEIN"/>
    <property type="match status" value="1"/>
</dbReference>
<evidence type="ECO:0000313" key="2">
    <source>
        <dbReference type="EMBL" id="KIT14625.1"/>
    </source>
</evidence>
<proteinExistence type="predicted"/>
<evidence type="ECO:0000256" key="1">
    <source>
        <dbReference type="SAM" id="MobiDB-lite"/>
    </source>
</evidence>
<dbReference type="EMBL" id="JYFE01000070">
    <property type="protein sequence ID" value="KIT14625.1"/>
    <property type="molecule type" value="Genomic_DNA"/>
</dbReference>
<dbReference type="AlphaFoldDB" id="A0A0D1EFE4"/>
<gene>
    <name evidence="2" type="ORF">jaqu_36570</name>
</gene>
<keyword evidence="3" id="KW-1185">Reference proteome</keyword>
<dbReference type="STRING" id="935700.jaqu_36570"/>
<dbReference type="RefSeq" id="WP_161793901.1">
    <property type="nucleotide sequence ID" value="NZ_FZPF01000001.1"/>
</dbReference>
<organism evidence="2 3">
    <name type="scientific">Jannaschia aquimarina</name>
    <dbReference type="NCBI Taxonomy" id="935700"/>
    <lineage>
        <taxon>Bacteria</taxon>
        <taxon>Pseudomonadati</taxon>
        <taxon>Pseudomonadota</taxon>
        <taxon>Alphaproteobacteria</taxon>
        <taxon>Rhodobacterales</taxon>
        <taxon>Roseobacteraceae</taxon>
        <taxon>Jannaschia</taxon>
    </lineage>
</organism>
<evidence type="ECO:0008006" key="4">
    <source>
        <dbReference type="Google" id="ProtNLM"/>
    </source>
</evidence>
<dbReference type="Proteomes" id="UP000032232">
    <property type="component" value="Unassembled WGS sequence"/>
</dbReference>